<reference evidence="2 3" key="1">
    <citation type="journal article" date="2019" name="Fungal Biol. Biotechnol.">
        <title>Draft genome sequence of fastidious pathogen Ceratobasidium theobromae, which causes vascular-streak dieback in Theobroma cacao.</title>
        <authorList>
            <person name="Ali S.S."/>
            <person name="Asman A."/>
            <person name="Shao J."/>
            <person name="Firmansyah A.P."/>
            <person name="Susilo A.W."/>
            <person name="Rosmana A."/>
            <person name="McMahon P."/>
            <person name="Junaid M."/>
            <person name="Guest D."/>
            <person name="Kheng T.Y."/>
            <person name="Meinhardt L.W."/>
            <person name="Bailey B.A."/>
        </authorList>
    </citation>
    <scope>NUCLEOTIDE SEQUENCE [LARGE SCALE GENOMIC DNA]</scope>
    <source>
        <strain evidence="2 3">CT2</strain>
    </source>
</reference>
<gene>
    <name evidence="2" type="ORF">CTheo_9109</name>
</gene>
<evidence type="ECO:0000313" key="2">
    <source>
        <dbReference type="EMBL" id="KAB5587453.1"/>
    </source>
</evidence>
<dbReference type="Proteomes" id="UP000383932">
    <property type="component" value="Unassembled WGS sequence"/>
</dbReference>
<proteinExistence type="predicted"/>
<evidence type="ECO:0000256" key="1">
    <source>
        <dbReference type="SAM" id="MobiDB-lite"/>
    </source>
</evidence>
<protein>
    <submittedName>
        <fullName evidence="2">Uncharacterized protein</fullName>
    </submittedName>
</protein>
<dbReference type="AlphaFoldDB" id="A0A5N5Q7J7"/>
<accession>A0A5N5Q7J7</accession>
<sequence length="202" mass="22353">MLKHMWDNASLHMGDTTTPSDSHDHNASNMSTASDLLTDHVPPAQLPPLLATSEPTWQESSDLNAWDTTCPQGPAKVMPTTLQDARAQCLYAMAFERQAHGLSELTSLNHHENDMQMQFALHIVQSDTPEATWHIAESWIKSFFCVSGHPRDNLTHLMEHWQSKFGPVHGFANQEGTASVPPTEDLLALPEFEQFAASGGLN</sequence>
<keyword evidence="3" id="KW-1185">Reference proteome</keyword>
<feature type="region of interest" description="Disordered" evidence="1">
    <location>
        <begin position="9"/>
        <end position="30"/>
    </location>
</feature>
<evidence type="ECO:0000313" key="3">
    <source>
        <dbReference type="Proteomes" id="UP000383932"/>
    </source>
</evidence>
<organism evidence="2 3">
    <name type="scientific">Ceratobasidium theobromae</name>
    <dbReference type="NCBI Taxonomy" id="1582974"/>
    <lineage>
        <taxon>Eukaryota</taxon>
        <taxon>Fungi</taxon>
        <taxon>Dikarya</taxon>
        <taxon>Basidiomycota</taxon>
        <taxon>Agaricomycotina</taxon>
        <taxon>Agaricomycetes</taxon>
        <taxon>Cantharellales</taxon>
        <taxon>Ceratobasidiaceae</taxon>
        <taxon>Ceratobasidium</taxon>
    </lineage>
</organism>
<comment type="caution">
    <text evidence="2">The sequence shown here is derived from an EMBL/GenBank/DDBJ whole genome shotgun (WGS) entry which is preliminary data.</text>
</comment>
<dbReference type="EMBL" id="SSOP01001084">
    <property type="protein sequence ID" value="KAB5587453.1"/>
    <property type="molecule type" value="Genomic_DNA"/>
</dbReference>
<name>A0A5N5Q7J7_9AGAM</name>